<keyword evidence="2" id="KW-1133">Transmembrane helix</keyword>
<keyword evidence="2" id="KW-0472">Membrane</keyword>
<accession>A0ABQ6VCS1</accession>
<feature type="transmembrane region" description="Helical" evidence="2">
    <location>
        <begin position="103"/>
        <end position="123"/>
    </location>
</feature>
<feature type="compositionally biased region" description="Basic and acidic residues" evidence="1">
    <location>
        <begin position="16"/>
        <end position="32"/>
    </location>
</feature>
<evidence type="ECO:0000256" key="1">
    <source>
        <dbReference type="SAM" id="MobiDB-lite"/>
    </source>
</evidence>
<dbReference type="RefSeq" id="WP_151844662.1">
    <property type="nucleotide sequence ID" value="NZ_WBZJ01000003.1"/>
</dbReference>
<feature type="transmembrane region" description="Helical" evidence="2">
    <location>
        <begin position="67"/>
        <end position="91"/>
    </location>
</feature>
<evidence type="ECO:0000256" key="2">
    <source>
        <dbReference type="SAM" id="Phobius"/>
    </source>
</evidence>
<name>A0ABQ6VCS1_9CORY</name>
<evidence type="ECO:0000313" key="3">
    <source>
        <dbReference type="EMBL" id="KAB3519898.1"/>
    </source>
</evidence>
<comment type="caution">
    <text evidence="3">The sequence shown here is derived from an EMBL/GenBank/DDBJ whole genome shotgun (WGS) entry which is preliminary data.</text>
</comment>
<dbReference type="Proteomes" id="UP000436181">
    <property type="component" value="Unassembled WGS sequence"/>
</dbReference>
<keyword evidence="2" id="KW-0812">Transmembrane</keyword>
<organism evidence="3 4">
    <name type="scientific">Corynebacterium zhongnanshanii</name>
    <dbReference type="NCBI Taxonomy" id="2768834"/>
    <lineage>
        <taxon>Bacteria</taxon>
        <taxon>Bacillati</taxon>
        <taxon>Actinomycetota</taxon>
        <taxon>Actinomycetes</taxon>
        <taxon>Mycobacteriales</taxon>
        <taxon>Corynebacteriaceae</taxon>
        <taxon>Corynebacterium</taxon>
    </lineage>
</organism>
<dbReference type="EMBL" id="WBZJ01000003">
    <property type="protein sequence ID" value="KAB3519898.1"/>
    <property type="molecule type" value="Genomic_DNA"/>
</dbReference>
<keyword evidence="4" id="KW-1185">Reference proteome</keyword>
<feature type="compositionally biased region" description="Basic residues" evidence="1">
    <location>
        <begin position="1"/>
        <end position="12"/>
    </location>
</feature>
<evidence type="ECO:0000313" key="4">
    <source>
        <dbReference type="Proteomes" id="UP000436181"/>
    </source>
</evidence>
<sequence length="128" mass="14773">MAKKKANKKNSRNKAAVKEAQRQREEAKRQAMLDREMADRKQSMLQDLFLAVVLFVVFIMRERTFDMLGQLLGLVMSWLVGLIVVDLFYLARRKRRPVDWKKRILPAAGIGVVVFVLAFVIPARMLGL</sequence>
<reference evidence="3 4" key="1">
    <citation type="submission" date="2019-10" db="EMBL/GenBank/DDBJ databases">
        <title>Corynebacterium sp novel species isolated from the respiratory tract of Marmot.</title>
        <authorList>
            <person name="Zhang G."/>
        </authorList>
    </citation>
    <scope>NUCLEOTIDE SEQUENCE [LARGE SCALE GENOMIC DNA]</scope>
    <source>
        <strain evidence="3 4">336</strain>
    </source>
</reference>
<protein>
    <submittedName>
        <fullName evidence="3">Uncharacterized protein</fullName>
    </submittedName>
</protein>
<gene>
    <name evidence="3" type="ORF">F8377_08305</name>
</gene>
<feature type="region of interest" description="Disordered" evidence="1">
    <location>
        <begin position="1"/>
        <end position="32"/>
    </location>
</feature>
<feature type="transmembrane region" description="Helical" evidence="2">
    <location>
        <begin position="44"/>
        <end position="61"/>
    </location>
</feature>
<proteinExistence type="predicted"/>